<dbReference type="InterPro" id="IPR018580">
    <property type="entry name" value="Uncharacterised_YfhO"/>
</dbReference>
<dbReference type="RefSeq" id="WP_264336013.1">
    <property type="nucleotide sequence ID" value="NZ_JAOZFE010000001.1"/>
</dbReference>
<evidence type="ECO:0000313" key="2">
    <source>
        <dbReference type="EMBL" id="MCW0952492.1"/>
    </source>
</evidence>
<feature type="transmembrane region" description="Helical" evidence="1">
    <location>
        <begin position="162"/>
        <end position="181"/>
    </location>
</feature>
<accession>A0ABT3E3J6</accession>
<name>A0ABT3E3J6_9LACO</name>
<dbReference type="PANTHER" id="PTHR38454">
    <property type="entry name" value="INTEGRAL MEMBRANE PROTEIN-RELATED"/>
    <property type="match status" value="1"/>
</dbReference>
<feature type="transmembrane region" description="Helical" evidence="1">
    <location>
        <begin position="187"/>
        <end position="217"/>
    </location>
</feature>
<dbReference type="Proteomes" id="UP001526225">
    <property type="component" value="Unassembled WGS sequence"/>
</dbReference>
<dbReference type="EMBL" id="JAOZFE010000001">
    <property type="protein sequence ID" value="MCW0952492.1"/>
    <property type="molecule type" value="Genomic_DNA"/>
</dbReference>
<keyword evidence="1" id="KW-1133">Transmembrane helix</keyword>
<organism evidence="2 3">
    <name type="scientific">Weissella ceti</name>
    <dbReference type="NCBI Taxonomy" id="759620"/>
    <lineage>
        <taxon>Bacteria</taxon>
        <taxon>Bacillati</taxon>
        <taxon>Bacillota</taxon>
        <taxon>Bacilli</taxon>
        <taxon>Lactobacillales</taxon>
        <taxon>Lactobacillaceae</taxon>
        <taxon>Weissella</taxon>
    </lineage>
</organism>
<feature type="transmembrane region" description="Helical" evidence="1">
    <location>
        <begin position="357"/>
        <end position="378"/>
    </location>
</feature>
<evidence type="ECO:0000313" key="3">
    <source>
        <dbReference type="Proteomes" id="UP001526225"/>
    </source>
</evidence>
<feature type="transmembrane region" description="Helical" evidence="1">
    <location>
        <begin position="298"/>
        <end position="315"/>
    </location>
</feature>
<feature type="transmembrane region" description="Helical" evidence="1">
    <location>
        <begin position="439"/>
        <end position="461"/>
    </location>
</feature>
<proteinExistence type="predicted"/>
<comment type="caution">
    <text evidence="2">The sequence shown here is derived from an EMBL/GenBank/DDBJ whole genome shotgun (WGS) entry which is preliminary data.</text>
</comment>
<protein>
    <submittedName>
        <fullName evidence="2">YfhO family protein</fullName>
    </submittedName>
</protein>
<keyword evidence="1" id="KW-0812">Transmembrane</keyword>
<feature type="transmembrane region" description="Helical" evidence="1">
    <location>
        <begin position="15"/>
        <end position="33"/>
    </location>
</feature>
<feature type="transmembrane region" description="Helical" evidence="1">
    <location>
        <begin position="847"/>
        <end position="868"/>
    </location>
</feature>
<feature type="transmembrane region" description="Helical" evidence="1">
    <location>
        <begin position="111"/>
        <end position="131"/>
    </location>
</feature>
<reference evidence="2 3" key="1">
    <citation type="submission" date="2022-10" db="EMBL/GenBank/DDBJ databases">
        <title>Weissella fermenti sp. nov., isolated from fermented cabbage.</title>
        <authorList>
            <person name="Lee J.K."/>
            <person name="Baek J.H."/>
            <person name="Choi D.G."/>
            <person name="Kim J.M."/>
            <person name="Jeon C.O."/>
        </authorList>
    </citation>
    <scope>NUCLEOTIDE SEQUENCE [LARGE SCALE GENOMIC DNA]</scope>
    <source>
        <strain evidence="2 3">KACC 18534</strain>
    </source>
</reference>
<evidence type="ECO:0000256" key="1">
    <source>
        <dbReference type="SAM" id="Phobius"/>
    </source>
</evidence>
<feature type="transmembrane region" description="Helical" evidence="1">
    <location>
        <begin position="238"/>
        <end position="259"/>
    </location>
</feature>
<dbReference type="PANTHER" id="PTHR38454:SF1">
    <property type="entry name" value="INTEGRAL MEMBRANE PROTEIN"/>
    <property type="match status" value="1"/>
</dbReference>
<dbReference type="Pfam" id="PF09586">
    <property type="entry name" value="YfhO"/>
    <property type="match status" value="1"/>
</dbReference>
<gene>
    <name evidence="2" type="ORF">OIT44_00075</name>
</gene>
<feature type="transmembrane region" description="Helical" evidence="1">
    <location>
        <begin position="390"/>
        <end position="407"/>
    </location>
</feature>
<keyword evidence="3" id="KW-1185">Reference proteome</keyword>
<keyword evidence="1" id="KW-0472">Membrane</keyword>
<feature type="transmembrane region" description="Helical" evidence="1">
    <location>
        <begin position="327"/>
        <end position="345"/>
    </location>
</feature>
<feature type="transmembrane region" description="Helical" evidence="1">
    <location>
        <begin position="413"/>
        <end position="432"/>
    </location>
</feature>
<sequence length="875" mass="100103">MASLNPMRWQHKTRLLWLSFMLPAVFMTLYFAYRQMAPFGDNTILTVDLGQQYIDFFEAFRTAIIHDPSQLFFNFSKGLGGEMYGDWAYYLLSPTNIILLFFPNTYLPAGILWLTVIKYGLASLSFGYALYKLNWQRNYAVPIFGFAYSQCGWFVANQLNVIWLDAAILLPLIILGIEYLFDHRPGWFYVITLTMCIICNYYMAYMVGLFVVCYVFWRLFVYQLSWNQRFRLVRQFTAYTLIAIGVSAIVWLPTAYTLLGSKGQYMLQNLTWTFQYMPPDILAKFFGGTFNFDQMPSGLPNIFVGSIPLITFWACLITRKIRWQTKVATVIVTTFLVISMMFAPLDLMWHGFQYPVWYPYRFSFVFCFWLLWLCAATWHPNFRISLKQSVSLFIVAVVAWLWLAARYEDLNFLSLSQLTVGIVFFLLFLLCLTLPYKQIYWGVLVSILVLIEMSSSTILTLNNFSYLSNSEYQTSIKNLNTITANLPQDKQDFYRVTQSFHRTKGDPLQGHYYGGSTFSSGLEHQQSDFMATIGQPEGDNYINYTNGTLVTDSWLSMRYLMQSNGLQQSTPGTPAADQVFPRYDTNGIYDLYAANPLTLLSENPYSLPLGFMANDQLHAIQLQPNTPLLNQNTLWSAATNQKKPLFTKADFSSAISRNTSTPTQVTNASFTKKDHKKPASLELSFVATSNDPYYLTLGNSVTTDATTITLNGRELGRIPSHRHTIVLPLTAGKVGKVQTIKFDFHEDDLWLQNVALYRLNMAPFKAGIKELKQQELKLSHFSDTHITGTITATSDQRYLTTSIPNSKGWHVYVDGKPAEIEPTLDFFIGLSLTPGEHEIMFTYRPPWLIIGAIISALALSVGVTAFIFQRRNQKN</sequence>